<dbReference type="RefSeq" id="WP_344904338.1">
    <property type="nucleotide sequence ID" value="NZ_BAAAYO010000002.1"/>
</dbReference>
<dbReference type="PANTHER" id="PTHR46796">
    <property type="entry name" value="HTH-TYPE TRANSCRIPTIONAL ACTIVATOR RHAS-RELATED"/>
    <property type="match status" value="1"/>
</dbReference>
<proteinExistence type="predicted"/>
<organism evidence="6 7">
    <name type="scientific">Paenibacillus hodogayensis</name>
    <dbReference type="NCBI Taxonomy" id="279208"/>
    <lineage>
        <taxon>Bacteria</taxon>
        <taxon>Bacillati</taxon>
        <taxon>Bacillota</taxon>
        <taxon>Bacilli</taxon>
        <taxon>Bacillales</taxon>
        <taxon>Paenibacillaceae</taxon>
        <taxon>Paenibacillus</taxon>
    </lineage>
</organism>
<name>A0ABV5W8S9_9BACL</name>
<dbReference type="InterPro" id="IPR020449">
    <property type="entry name" value="Tscrpt_reg_AraC-type_HTH"/>
</dbReference>
<evidence type="ECO:0000256" key="2">
    <source>
        <dbReference type="ARBA" id="ARBA00023125"/>
    </source>
</evidence>
<keyword evidence="1" id="KW-0805">Transcription regulation</keyword>
<dbReference type="PROSITE" id="PS01124">
    <property type="entry name" value="HTH_ARAC_FAMILY_2"/>
    <property type="match status" value="1"/>
</dbReference>
<dbReference type="PRINTS" id="PR00032">
    <property type="entry name" value="HTHARAC"/>
</dbReference>
<keyword evidence="4" id="KW-0804">Transcription</keyword>
<evidence type="ECO:0000256" key="3">
    <source>
        <dbReference type="ARBA" id="ARBA00023159"/>
    </source>
</evidence>
<feature type="domain" description="HTH araC/xylS-type" evidence="5">
    <location>
        <begin position="167"/>
        <end position="265"/>
    </location>
</feature>
<evidence type="ECO:0000313" key="6">
    <source>
        <dbReference type="EMBL" id="MFB9756800.1"/>
    </source>
</evidence>
<dbReference type="Proteomes" id="UP001589619">
    <property type="component" value="Unassembled WGS sequence"/>
</dbReference>
<evidence type="ECO:0000256" key="4">
    <source>
        <dbReference type="ARBA" id="ARBA00023163"/>
    </source>
</evidence>
<dbReference type="EMBL" id="JBHMAG010000029">
    <property type="protein sequence ID" value="MFB9756800.1"/>
    <property type="molecule type" value="Genomic_DNA"/>
</dbReference>
<dbReference type="Pfam" id="PF12833">
    <property type="entry name" value="HTH_18"/>
    <property type="match status" value="1"/>
</dbReference>
<keyword evidence="3" id="KW-0010">Activator</keyword>
<keyword evidence="7" id="KW-1185">Reference proteome</keyword>
<dbReference type="InterPro" id="IPR050204">
    <property type="entry name" value="AraC_XylS_family_regulators"/>
</dbReference>
<dbReference type="SUPFAM" id="SSF51215">
    <property type="entry name" value="Regulatory protein AraC"/>
    <property type="match status" value="1"/>
</dbReference>
<dbReference type="Gene3D" id="1.10.10.60">
    <property type="entry name" value="Homeodomain-like"/>
    <property type="match status" value="2"/>
</dbReference>
<dbReference type="PROSITE" id="PS00041">
    <property type="entry name" value="HTH_ARAC_FAMILY_1"/>
    <property type="match status" value="1"/>
</dbReference>
<dbReference type="PANTHER" id="PTHR46796:SF6">
    <property type="entry name" value="ARAC SUBFAMILY"/>
    <property type="match status" value="1"/>
</dbReference>
<sequence>MQCEVLTAGYSYHTKPFLSEAYPGLTHYLFRFQSEGRCKVLVDGTLRTVETGDLLALKPGDPYELQVEAETQASGESAVASGDYYFFCRGEWLDQWWQERTRPALISIPLHDDLLSICRQIVLEHYRRKRPYKQITDYYMRIFCLTVDREMTAHSARADGGQSFLAQRMRNYVEEHALESFKLEDVARNVGLSTSRAVHLFKACFGQSIMQYALRMRLSIARERMLYSPMSLEQIAELSGFSSYSYFHRTFRARYGISPKRYQLELLRQPAGREGETEGIGPAGPAG</sequence>
<evidence type="ECO:0000259" key="5">
    <source>
        <dbReference type="PROSITE" id="PS01124"/>
    </source>
</evidence>
<reference evidence="6 7" key="1">
    <citation type="submission" date="2024-09" db="EMBL/GenBank/DDBJ databases">
        <authorList>
            <person name="Sun Q."/>
            <person name="Mori K."/>
        </authorList>
    </citation>
    <scope>NUCLEOTIDE SEQUENCE [LARGE SCALE GENOMIC DNA]</scope>
    <source>
        <strain evidence="6 7">JCM 12520</strain>
    </source>
</reference>
<gene>
    <name evidence="6" type="ORF">ACFFNY_34975</name>
</gene>
<dbReference type="InterPro" id="IPR037923">
    <property type="entry name" value="HTH-like"/>
</dbReference>
<protein>
    <submittedName>
        <fullName evidence="6">Helix-turn-helix transcriptional regulator</fullName>
    </submittedName>
</protein>
<dbReference type="SMART" id="SM00342">
    <property type="entry name" value="HTH_ARAC"/>
    <property type="match status" value="1"/>
</dbReference>
<comment type="caution">
    <text evidence="6">The sequence shown here is derived from an EMBL/GenBank/DDBJ whole genome shotgun (WGS) entry which is preliminary data.</text>
</comment>
<keyword evidence="2" id="KW-0238">DNA-binding</keyword>
<accession>A0ABV5W8S9</accession>
<dbReference type="InterPro" id="IPR018060">
    <property type="entry name" value="HTH_AraC"/>
</dbReference>
<dbReference type="SUPFAM" id="SSF46689">
    <property type="entry name" value="Homeodomain-like"/>
    <property type="match status" value="2"/>
</dbReference>
<dbReference type="InterPro" id="IPR009057">
    <property type="entry name" value="Homeodomain-like_sf"/>
</dbReference>
<evidence type="ECO:0000313" key="7">
    <source>
        <dbReference type="Proteomes" id="UP001589619"/>
    </source>
</evidence>
<evidence type="ECO:0000256" key="1">
    <source>
        <dbReference type="ARBA" id="ARBA00023015"/>
    </source>
</evidence>
<dbReference type="InterPro" id="IPR018062">
    <property type="entry name" value="HTH_AraC-typ_CS"/>
</dbReference>